<name>A0A8B9YRK2_BOSMU</name>
<evidence type="ECO:0000313" key="15">
    <source>
        <dbReference type="Proteomes" id="UP000694520"/>
    </source>
</evidence>
<dbReference type="Gene3D" id="2.60.40.10">
    <property type="entry name" value="Immunoglobulins"/>
    <property type="match status" value="10"/>
</dbReference>
<dbReference type="PANTHER" id="PTHR44170">
    <property type="entry name" value="PROTEIN SIDEKICK"/>
    <property type="match status" value="1"/>
</dbReference>
<evidence type="ECO:0000256" key="1">
    <source>
        <dbReference type="ARBA" id="ARBA00004479"/>
    </source>
</evidence>
<dbReference type="Proteomes" id="UP000694520">
    <property type="component" value="Chromosome 21"/>
</dbReference>
<feature type="domain" description="Fibronectin type-III" evidence="13">
    <location>
        <begin position="974"/>
        <end position="1071"/>
    </location>
</feature>
<dbReference type="InterPro" id="IPR003961">
    <property type="entry name" value="FN3_dom"/>
</dbReference>
<evidence type="ECO:0000256" key="9">
    <source>
        <dbReference type="ARBA" id="ARBA00023319"/>
    </source>
</evidence>
<reference evidence="14" key="2">
    <citation type="submission" date="2025-08" db="UniProtKB">
        <authorList>
            <consortium name="Ensembl"/>
        </authorList>
    </citation>
    <scope>IDENTIFICATION</scope>
</reference>
<keyword evidence="4" id="KW-0677">Repeat</keyword>
<evidence type="ECO:0000256" key="3">
    <source>
        <dbReference type="ARBA" id="ARBA00022692"/>
    </source>
</evidence>
<feature type="region of interest" description="Disordered" evidence="10">
    <location>
        <begin position="1153"/>
        <end position="1247"/>
    </location>
</feature>
<keyword evidence="8" id="KW-0325">Glycoprotein</keyword>
<dbReference type="InterPro" id="IPR013098">
    <property type="entry name" value="Ig_I-set"/>
</dbReference>
<dbReference type="InterPro" id="IPR007110">
    <property type="entry name" value="Ig-like_dom"/>
</dbReference>
<dbReference type="SMART" id="SM00409">
    <property type="entry name" value="IG"/>
    <property type="match status" value="4"/>
</dbReference>
<keyword evidence="5 11" id="KW-1133">Transmembrane helix</keyword>
<dbReference type="FunFam" id="2.60.40.10:FF:000187">
    <property type="entry name" value="neogenin isoform X2"/>
    <property type="match status" value="1"/>
</dbReference>
<dbReference type="GO" id="GO:0016020">
    <property type="term" value="C:membrane"/>
    <property type="evidence" value="ECO:0007669"/>
    <property type="project" value="UniProtKB-SubCell"/>
</dbReference>
<feature type="compositionally biased region" description="Polar residues" evidence="10">
    <location>
        <begin position="1267"/>
        <end position="1283"/>
    </location>
</feature>
<dbReference type="FunFam" id="2.60.40.10:FF:000133">
    <property type="entry name" value="Neogenin isoform 1"/>
    <property type="match status" value="1"/>
</dbReference>
<keyword evidence="6 11" id="KW-0472">Membrane</keyword>
<sequence length="1420" mass="156100">MWDLSSPRESELAPPALEGEGLVTGSRSKSPFVFKFHFFLHVFQRPRLFGKSFVKARACLVRSFTRSERISLCFDVPAFQIKSFTSLRFLSEPSDAVTMRGGNVLLNCSAESDRGVPVIKWKKDGIHLALGMDERKQQLPNGSLLIQNILHSRHHKPDEGLYQCEASLGDAGSIVSRTARVAVAGPLRFLSQTESITAFMGDTVLLKCEVIGEPMPTIHWQKNQQDLTPIPGDSRVVVLPSGALQISRLQPGDTGIYRCLARNPASSRTGNEAEVRILSDPGLHRQLYFLQRPSNVVAIEGKDAILECCVSGYPPPSFTWLRGEEVIQLRSKKYSLLGGSNLLISNVTDDDSGTYTCVVTYKNENISASAELTVLVPPWFLNHPSNLYAYESMDIEFECTVSGKPVPTVNWMKNGDVVIPSDYFQIVGGSNLRILGVVKSDEGFYQCVAENEAGNTQTSAQLIVPKPAILSSSVLPSAPRDVVPVLVSSRFVRLSWRPPAEAKGNIQTFTVFYSREGDNRERAVNTSQPGSLQFTVGNLKPEAMYTFRVAAYNQWGPGESSQPIKVATQPELQVPGPVENLQAVSTSPTSILITWEPPAYANGPVQGYRLFCTEVSTGKEQNIEVDGLSYKLEGLKKFTEYSLRFLAYNRYGPGVSTDDVTVVTLSDVPSAPPQNVSLEVVNSRSIKVSWLPPPSGTQNGFITGYKIRHRKTTRRGEMETLEPNNLWYLFTGLEKGSQYSFQVSAMTVNGTGPPSNWFTAETPENDLDESQVPDQPSSLHVRPQTNCIIMSWTPPLNPSIVVRGYIIGYGVGSPYAETVRVDSKQRYYSIERLESSSHYVISLKAFNNAGEGVPLYESATTRSITDVSTPMLPPVGVQAVALTHDAVRVSWADNSVPKNQKTSEVRLYTVRWRTSFSTNAKYKSEDTTSLSYTATGLKPNTMYEFSVMVTKNRRSSTWSMTAHATTYEAAPTSAPKDLTVITREGKPRTVIVSWQPPLEANGKITAYILFYTLDKNIPIDDWIMETISGDRLTHQIMDLNLDTVYYFRIQARNAKGVGPLSDPILFRTLKVEHPDTMANDQGRHGDGSYWPVDTNLIDRSTLNEPPIGKMHPPHGSVTPQKNSNLLVIIVVTVGIITVLVVVVVAVICTRRSSAQQRKKRATHSVGKRKGSQKDLRPPDLWIHHEEMEMKNIEKPPGTDPTARDSPIQSCQDLTPVSHSQSETQLGSKSTSHSGQDTEEAGSSMSTLERSLAARRATRAKLMIPMDAQSSNPAVSEGPATQQPPMLPPAQPEHPSSEEAPSRTIPTACVRPTHPLRSFANPLLPPPMSAIEPKVPYTPLLSQSGPTLPKTHVKTASLGLAGKARSPLLPVSVPTAPEVSEESHKPTEDPANVYEQDDLSEQMASLEGLMKQLNAITGSAF</sequence>
<feature type="transmembrane region" description="Helical" evidence="11">
    <location>
        <begin position="1125"/>
        <end position="1149"/>
    </location>
</feature>
<dbReference type="FunFam" id="2.60.40.10:FF:000004">
    <property type="entry name" value="DCC isoform 1"/>
    <property type="match status" value="3"/>
</dbReference>
<dbReference type="CDD" id="cd05722">
    <property type="entry name" value="IgI_1_Neogenin_like"/>
    <property type="match status" value="1"/>
</dbReference>
<dbReference type="Pfam" id="PF00041">
    <property type="entry name" value="fn3"/>
    <property type="match status" value="6"/>
</dbReference>
<evidence type="ECO:0000256" key="8">
    <source>
        <dbReference type="ARBA" id="ARBA00023180"/>
    </source>
</evidence>
<feature type="domain" description="Fibronectin type-III" evidence="13">
    <location>
        <begin position="672"/>
        <end position="765"/>
    </location>
</feature>
<accession>A0A8B9YRK2</accession>
<keyword evidence="9" id="KW-0393">Immunoglobulin domain</keyword>
<evidence type="ECO:0000256" key="2">
    <source>
        <dbReference type="ARBA" id="ARBA00009588"/>
    </source>
</evidence>
<dbReference type="FunFam" id="2.60.40.10:FF:000216">
    <property type="entry name" value="neogenin isoform X1"/>
    <property type="match status" value="1"/>
</dbReference>
<reference evidence="14" key="1">
    <citation type="submission" date="2019-05" db="EMBL/GenBank/DDBJ databases">
        <authorList>
            <person name="Zhang S."/>
            <person name="Liu J."/>
        </authorList>
    </citation>
    <scope>NUCLEOTIDE SEQUENCE [LARGE SCALE GENOMIC DNA]</scope>
</reference>
<evidence type="ECO:0000256" key="10">
    <source>
        <dbReference type="SAM" id="MobiDB-lite"/>
    </source>
</evidence>
<keyword evidence="7" id="KW-1015">Disulfide bond</keyword>
<proteinExistence type="inferred from homology"/>
<evidence type="ECO:0000256" key="7">
    <source>
        <dbReference type="ARBA" id="ARBA00023157"/>
    </source>
</evidence>
<feature type="domain" description="Ig-like" evidence="12">
    <location>
        <begin position="77"/>
        <end position="182"/>
    </location>
</feature>
<feature type="compositionally biased region" description="Polar residues" evidence="10">
    <location>
        <begin position="1206"/>
        <end position="1247"/>
    </location>
</feature>
<reference evidence="14" key="3">
    <citation type="submission" date="2025-09" db="UniProtKB">
        <authorList>
            <consortium name="Ensembl"/>
        </authorList>
    </citation>
    <scope>IDENTIFICATION</scope>
</reference>
<dbReference type="PANTHER" id="PTHR44170:SF8">
    <property type="entry name" value="NETRIN RECEPTOR DCC"/>
    <property type="match status" value="1"/>
</dbReference>
<organism evidence="14 15">
    <name type="scientific">Bos mutus grunniens</name>
    <name type="common">Wild yak</name>
    <name type="synonym">Bos grunniens</name>
    <dbReference type="NCBI Taxonomy" id="30521"/>
    <lineage>
        <taxon>Eukaryota</taxon>
        <taxon>Metazoa</taxon>
        <taxon>Chordata</taxon>
        <taxon>Craniata</taxon>
        <taxon>Vertebrata</taxon>
        <taxon>Euteleostomi</taxon>
        <taxon>Mammalia</taxon>
        <taxon>Eutheria</taxon>
        <taxon>Laurasiatheria</taxon>
        <taxon>Artiodactyla</taxon>
        <taxon>Ruminantia</taxon>
        <taxon>Pecora</taxon>
        <taxon>Bovidae</taxon>
        <taxon>Bovinae</taxon>
        <taxon>Bos</taxon>
    </lineage>
</organism>
<dbReference type="FunFam" id="2.60.40.10:FF:000551">
    <property type="entry name" value="Protogenin A"/>
    <property type="match status" value="1"/>
</dbReference>
<feature type="domain" description="Fibronectin type-III" evidence="13">
    <location>
        <begin position="873"/>
        <end position="969"/>
    </location>
</feature>
<dbReference type="SUPFAM" id="SSF48726">
    <property type="entry name" value="Immunoglobulin"/>
    <property type="match status" value="4"/>
</dbReference>
<dbReference type="PRINTS" id="PR00014">
    <property type="entry name" value="FNTYPEIII"/>
</dbReference>
<dbReference type="Pfam" id="PF06583">
    <property type="entry name" value="Neogenin_C"/>
    <property type="match status" value="1"/>
</dbReference>
<keyword evidence="3 11" id="KW-0812">Transmembrane</keyword>
<feature type="domain" description="Fibronectin type-III" evidence="13">
    <location>
        <begin position="775"/>
        <end position="868"/>
    </location>
</feature>
<dbReference type="SUPFAM" id="SSF49265">
    <property type="entry name" value="Fibronectin type III"/>
    <property type="match status" value="4"/>
</dbReference>
<dbReference type="Pfam" id="PF13895">
    <property type="entry name" value="Ig_2"/>
    <property type="match status" value="1"/>
</dbReference>
<dbReference type="Pfam" id="PF07679">
    <property type="entry name" value="I-set"/>
    <property type="match status" value="3"/>
</dbReference>
<dbReference type="FunFam" id="2.60.40.10:FF:000189">
    <property type="entry name" value="Neogenin isoform 3"/>
    <property type="match status" value="1"/>
</dbReference>
<feature type="region of interest" description="Disordered" evidence="10">
    <location>
        <begin position="1267"/>
        <end position="1308"/>
    </location>
</feature>
<feature type="region of interest" description="Disordered" evidence="10">
    <location>
        <begin position="1368"/>
        <end position="1392"/>
    </location>
</feature>
<dbReference type="InterPro" id="IPR003598">
    <property type="entry name" value="Ig_sub2"/>
</dbReference>
<feature type="domain" description="Ig-like" evidence="12">
    <location>
        <begin position="281"/>
        <end position="373"/>
    </location>
</feature>
<dbReference type="GeneTree" id="ENSGT00940000158867"/>
<feature type="compositionally biased region" description="Basic residues" evidence="10">
    <location>
        <begin position="1156"/>
        <end position="1170"/>
    </location>
</feature>
<evidence type="ECO:0000313" key="14">
    <source>
        <dbReference type="Ensembl" id="ENSBGRP00000039728.1"/>
    </source>
</evidence>
<evidence type="ECO:0000256" key="4">
    <source>
        <dbReference type="ARBA" id="ARBA00022737"/>
    </source>
</evidence>
<dbReference type="InterPro" id="IPR013783">
    <property type="entry name" value="Ig-like_fold"/>
</dbReference>
<dbReference type="CDD" id="cd00063">
    <property type="entry name" value="FN3"/>
    <property type="match status" value="6"/>
</dbReference>
<dbReference type="InterPro" id="IPR036116">
    <property type="entry name" value="FN3_sf"/>
</dbReference>
<dbReference type="InterPro" id="IPR003599">
    <property type="entry name" value="Ig_sub"/>
</dbReference>
<dbReference type="FunFam" id="2.60.40.10:FF:000106">
    <property type="entry name" value="Neogenin isoform 1"/>
    <property type="match status" value="1"/>
</dbReference>
<evidence type="ECO:0000259" key="13">
    <source>
        <dbReference type="PROSITE" id="PS50853"/>
    </source>
</evidence>
<evidence type="ECO:0000256" key="11">
    <source>
        <dbReference type="SAM" id="Phobius"/>
    </source>
</evidence>
<feature type="domain" description="Ig-like" evidence="12">
    <location>
        <begin position="186"/>
        <end position="276"/>
    </location>
</feature>
<gene>
    <name evidence="14" type="primary">DCC</name>
</gene>
<feature type="domain" description="Fibronectin type-III" evidence="13">
    <location>
        <begin position="577"/>
        <end position="667"/>
    </location>
</feature>
<dbReference type="InterPro" id="IPR010560">
    <property type="entry name" value="Neogenin_C"/>
</dbReference>
<dbReference type="InterPro" id="IPR036179">
    <property type="entry name" value="Ig-like_dom_sf"/>
</dbReference>
<feature type="domain" description="Ig-like" evidence="12">
    <location>
        <begin position="378"/>
        <end position="463"/>
    </location>
</feature>
<dbReference type="SMART" id="SM00408">
    <property type="entry name" value="IGc2"/>
    <property type="match status" value="4"/>
</dbReference>
<comment type="similarity">
    <text evidence="2">Belongs to the immunoglobulin superfamily. DCC family.</text>
</comment>
<dbReference type="PROSITE" id="PS50853">
    <property type="entry name" value="FN3"/>
    <property type="match status" value="6"/>
</dbReference>
<dbReference type="CDD" id="cd00096">
    <property type="entry name" value="Ig"/>
    <property type="match status" value="1"/>
</dbReference>
<feature type="compositionally biased region" description="Basic and acidic residues" evidence="10">
    <location>
        <begin position="1171"/>
        <end position="1193"/>
    </location>
</feature>
<comment type="subcellular location">
    <subcellularLocation>
        <location evidence="1">Membrane</location>
        <topology evidence="1">Single-pass type I membrane protein</topology>
    </subcellularLocation>
</comment>
<feature type="domain" description="Fibronectin type-III" evidence="13">
    <location>
        <begin position="478"/>
        <end position="571"/>
    </location>
</feature>
<dbReference type="Ensembl" id="ENSBGRT00000046092.1">
    <property type="protein sequence ID" value="ENSBGRP00000039728.1"/>
    <property type="gene ID" value="ENSBGRG00000024683.1"/>
</dbReference>
<dbReference type="GO" id="GO:0098609">
    <property type="term" value="P:cell-cell adhesion"/>
    <property type="evidence" value="ECO:0007669"/>
    <property type="project" value="TreeGrafter"/>
</dbReference>
<dbReference type="FunFam" id="2.60.40.10:FF:000101">
    <property type="entry name" value="Neogenin isoform 1"/>
    <property type="match status" value="1"/>
</dbReference>
<evidence type="ECO:0000259" key="12">
    <source>
        <dbReference type="PROSITE" id="PS50835"/>
    </source>
</evidence>
<dbReference type="SMART" id="SM00060">
    <property type="entry name" value="FN3"/>
    <property type="match status" value="6"/>
</dbReference>
<keyword evidence="15" id="KW-1185">Reference proteome</keyword>
<protein>
    <submittedName>
        <fullName evidence="14">DCC netrin 1 receptor</fullName>
    </submittedName>
</protein>
<evidence type="ECO:0000256" key="6">
    <source>
        <dbReference type="ARBA" id="ARBA00023136"/>
    </source>
</evidence>
<dbReference type="PROSITE" id="PS50835">
    <property type="entry name" value="IG_LIKE"/>
    <property type="match status" value="4"/>
</dbReference>
<evidence type="ECO:0000256" key="5">
    <source>
        <dbReference type="ARBA" id="ARBA00022989"/>
    </source>
</evidence>